<evidence type="ECO:0000256" key="2">
    <source>
        <dbReference type="ARBA" id="ARBA00022840"/>
    </source>
</evidence>
<proteinExistence type="predicted"/>
<dbReference type="InterPro" id="IPR013126">
    <property type="entry name" value="Hsp_70_fam"/>
</dbReference>
<evidence type="ECO:0000313" key="3">
    <source>
        <dbReference type="EMBL" id="VFU25041.1"/>
    </source>
</evidence>
<dbReference type="AlphaFoldDB" id="A0A6N2KFQ6"/>
<dbReference type="EMBL" id="CAADRP010000224">
    <property type="protein sequence ID" value="VFU25041.1"/>
    <property type="molecule type" value="Genomic_DNA"/>
</dbReference>
<name>A0A6N2KFQ6_SALVM</name>
<keyword evidence="1" id="KW-0547">Nucleotide-binding</keyword>
<dbReference type="Pfam" id="PF00012">
    <property type="entry name" value="HSP70"/>
    <property type="match status" value="1"/>
</dbReference>
<gene>
    <name evidence="3" type="ORF">SVIM_LOCUS54099</name>
</gene>
<protein>
    <submittedName>
        <fullName evidence="3">Uncharacterized protein</fullName>
    </submittedName>
</protein>
<dbReference type="Gene3D" id="3.30.420.40">
    <property type="match status" value="2"/>
</dbReference>
<keyword evidence="2" id="KW-0067">ATP-binding</keyword>
<reference evidence="3" key="1">
    <citation type="submission" date="2019-03" db="EMBL/GenBank/DDBJ databases">
        <authorList>
            <person name="Mank J."/>
            <person name="Almeida P."/>
        </authorList>
    </citation>
    <scope>NUCLEOTIDE SEQUENCE</scope>
    <source>
        <strain evidence="3">78183</strain>
    </source>
</reference>
<organism evidence="3">
    <name type="scientific">Salix viminalis</name>
    <name type="common">Common osier</name>
    <name type="synonym">Basket willow</name>
    <dbReference type="NCBI Taxonomy" id="40686"/>
    <lineage>
        <taxon>Eukaryota</taxon>
        <taxon>Viridiplantae</taxon>
        <taxon>Streptophyta</taxon>
        <taxon>Embryophyta</taxon>
        <taxon>Tracheophyta</taxon>
        <taxon>Spermatophyta</taxon>
        <taxon>Magnoliopsida</taxon>
        <taxon>eudicotyledons</taxon>
        <taxon>Gunneridae</taxon>
        <taxon>Pentapetalae</taxon>
        <taxon>rosids</taxon>
        <taxon>fabids</taxon>
        <taxon>Malpighiales</taxon>
        <taxon>Salicaceae</taxon>
        <taxon>Saliceae</taxon>
        <taxon>Salix</taxon>
    </lineage>
</organism>
<sequence>MGFSLKRRVGSLLTISVAKEEATKLWTVIGIDLGITYSWEALEFPRFNSFSRNYFDGKEPNKGVNPEEAVAYGAAVQGGILSGEGSDETKEYTSAGCGTFYSWY</sequence>
<dbReference type="InterPro" id="IPR043129">
    <property type="entry name" value="ATPase_NBD"/>
</dbReference>
<evidence type="ECO:0000256" key="1">
    <source>
        <dbReference type="ARBA" id="ARBA00022741"/>
    </source>
</evidence>
<dbReference type="GO" id="GO:0140662">
    <property type="term" value="F:ATP-dependent protein folding chaperone"/>
    <property type="evidence" value="ECO:0007669"/>
    <property type="project" value="InterPro"/>
</dbReference>
<dbReference type="GO" id="GO:0005524">
    <property type="term" value="F:ATP binding"/>
    <property type="evidence" value="ECO:0007669"/>
    <property type="project" value="UniProtKB-KW"/>
</dbReference>
<accession>A0A6N2KFQ6</accession>
<dbReference type="SUPFAM" id="SSF53067">
    <property type="entry name" value="Actin-like ATPase domain"/>
    <property type="match status" value="1"/>
</dbReference>